<comment type="subcellular location">
    <subcellularLocation>
        <location evidence="1">Membrane</location>
        <topology evidence="1">Single-pass type I membrane protein</topology>
    </subcellularLocation>
</comment>
<keyword evidence="4 9" id="KW-0732">Signal</keyword>
<evidence type="ECO:0000256" key="3">
    <source>
        <dbReference type="ARBA" id="ARBA00022692"/>
    </source>
</evidence>
<dbReference type="GO" id="GO:0016020">
    <property type="term" value="C:membrane"/>
    <property type="evidence" value="ECO:0007669"/>
    <property type="project" value="UniProtKB-SubCell"/>
</dbReference>
<dbReference type="InterPro" id="IPR046956">
    <property type="entry name" value="RLP23-like"/>
</dbReference>
<evidence type="ECO:0000259" key="10">
    <source>
        <dbReference type="Pfam" id="PF08263"/>
    </source>
</evidence>
<reference evidence="11" key="2">
    <citation type="submission" date="2015-07" db="EMBL/GenBank/DDBJ databases">
        <authorList>
            <person name="Noorani M."/>
        </authorList>
    </citation>
    <scope>NUCLEOTIDE SEQUENCE</scope>
    <source>
        <strain evidence="11">Yugu1</strain>
    </source>
</reference>
<reference evidence="11" key="1">
    <citation type="journal article" date="2012" name="Nat. Biotechnol.">
        <title>Reference genome sequence of the model plant Setaria.</title>
        <authorList>
            <person name="Bennetzen J.L."/>
            <person name="Schmutz J."/>
            <person name="Wang H."/>
            <person name="Percifield R."/>
            <person name="Hawkins J."/>
            <person name="Pontaroli A.C."/>
            <person name="Estep M."/>
            <person name="Feng L."/>
            <person name="Vaughn J.N."/>
            <person name="Grimwood J."/>
            <person name="Jenkins J."/>
            <person name="Barry K."/>
            <person name="Lindquist E."/>
            <person name="Hellsten U."/>
            <person name="Deshpande S."/>
            <person name="Wang X."/>
            <person name="Wu X."/>
            <person name="Mitros T."/>
            <person name="Triplett J."/>
            <person name="Yang X."/>
            <person name="Ye C.Y."/>
            <person name="Mauro-Herrera M."/>
            <person name="Wang L."/>
            <person name="Li P."/>
            <person name="Sharma M."/>
            <person name="Sharma R."/>
            <person name="Ronald P.C."/>
            <person name="Panaud O."/>
            <person name="Kellogg E.A."/>
            <person name="Brutnell T.P."/>
            <person name="Doust A.N."/>
            <person name="Tuskan G.A."/>
            <person name="Rokhsar D."/>
            <person name="Devos K.M."/>
        </authorList>
    </citation>
    <scope>NUCLEOTIDE SEQUENCE [LARGE SCALE GENOMIC DNA]</scope>
    <source>
        <strain evidence="11">Yugu1</strain>
    </source>
</reference>
<dbReference type="InterPro" id="IPR032675">
    <property type="entry name" value="LRR_dom_sf"/>
</dbReference>
<feature type="domain" description="Leucine-rich repeat-containing N-terminal plant-type" evidence="10">
    <location>
        <begin position="41"/>
        <end position="77"/>
    </location>
</feature>
<gene>
    <name evidence="11" type="ORF">SETIT_7G252700v2</name>
</gene>
<keyword evidence="8" id="KW-0325">Glycoprotein</keyword>
<evidence type="ECO:0000256" key="4">
    <source>
        <dbReference type="ARBA" id="ARBA00022729"/>
    </source>
</evidence>
<evidence type="ECO:0000256" key="1">
    <source>
        <dbReference type="ARBA" id="ARBA00004479"/>
    </source>
</evidence>
<keyword evidence="7" id="KW-0472">Membrane</keyword>
<feature type="chain" id="PRO_5016884806" description="Leucine-rich repeat-containing N-terminal plant-type domain-containing protein" evidence="9">
    <location>
        <begin position="29"/>
        <end position="165"/>
    </location>
</feature>
<dbReference type="AlphaFoldDB" id="A0A368RZU7"/>
<dbReference type="PANTHER" id="PTHR48063">
    <property type="entry name" value="LRR RECEPTOR-LIKE KINASE"/>
    <property type="match status" value="1"/>
</dbReference>
<accession>A0A368RZU7</accession>
<dbReference type="Gene3D" id="3.80.10.10">
    <property type="entry name" value="Ribonuclease Inhibitor"/>
    <property type="match status" value="1"/>
</dbReference>
<dbReference type="InterPro" id="IPR013210">
    <property type="entry name" value="LRR_N_plant-typ"/>
</dbReference>
<evidence type="ECO:0000256" key="7">
    <source>
        <dbReference type="ARBA" id="ARBA00023136"/>
    </source>
</evidence>
<proteinExistence type="predicted"/>
<evidence type="ECO:0000313" key="11">
    <source>
        <dbReference type="EMBL" id="RCV35604.1"/>
    </source>
</evidence>
<protein>
    <recommendedName>
        <fullName evidence="10">Leucine-rich repeat-containing N-terminal plant-type domain-containing protein</fullName>
    </recommendedName>
</protein>
<keyword evidence="3" id="KW-0812">Transmembrane</keyword>
<dbReference type="Pfam" id="PF08263">
    <property type="entry name" value="LRRNT_2"/>
    <property type="match status" value="1"/>
</dbReference>
<evidence type="ECO:0000256" key="8">
    <source>
        <dbReference type="ARBA" id="ARBA00023180"/>
    </source>
</evidence>
<dbReference type="EMBL" id="CM003534">
    <property type="protein sequence ID" value="RCV35604.1"/>
    <property type="molecule type" value="Genomic_DNA"/>
</dbReference>
<dbReference type="OrthoDB" id="1600340at2759"/>
<evidence type="ECO:0000256" key="6">
    <source>
        <dbReference type="ARBA" id="ARBA00022989"/>
    </source>
</evidence>
<dbReference type="PANTHER" id="PTHR48063:SF70">
    <property type="entry name" value="LEUCINE-RICH REPEAT-CONTAINING N-TERMINAL PLANT-TYPE DOMAIN-CONTAINING PROTEIN"/>
    <property type="match status" value="1"/>
</dbReference>
<evidence type="ECO:0000256" key="9">
    <source>
        <dbReference type="SAM" id="SignalP"/>
    </source>
</evidence>
<keyword evidence="2" id="KW-0433">Leucine-rich repeat</keyword>
<evidence type="ECO:0000256" key="2">
    <source>
        <dbReference type="ARBA" id="ARBA00022614"/>
    </source>
</evidence>
<sequence>MAAVRFLLLQGTVLTWLLLILPMPSSSSLQAKRSNGRCITSERDALLSLKAGLSDPGGQLSSWQGEDCCQWKGVHCSNRTSHVVKLDLHGDFAHSENELGDKLLEGARMHAFALAMMAWLGSDDPIRERGRRLACLFGDTEISRCCSLFNSVLNHAAVIMHGAIT</sequence>
<dbReference type="STRING" id="4555.A0A368RZU7"/>
<keyword evidence="5" id="KW-0677">Repeat</keyword>
<organism evidence="11">
    <name type="scientific">Setaria italica</name>
    <name type="common">Foxtail millet</name>
    <name type="synonym">Panicum italicum</name>
    <dbReference type="NCBI Taxonomy" id="4555"/>
    <lineage>
        <taxon>Eukaryota</taxon>
        <taxon>Viridiplantae</taxon>
        <taxon>Streptophyta</taxon>
        <taxon>Embryophyta</taxon>
        <taxon>Tracheophyta</taxon>
        <taxon>Spermatophyta</taxon>
        <taxon>Magnoliopsida</taxon>
        <taxon>Liliopsida</taxon>
        <taxon>Poales</taxon>
        <taxon>Poaceae</taxon>
        <taxon>PACMAD clade</taxon>
        <taxon>Panicoideae</taxon>
        <taxon>Panicodae</taxon>
        <taxon>Paniceae</taxon>
        <taxon>Cenchrinae</taxon>
        <taxon>Setaria</taxon>
    </lineage>
</organism>
<name>A0A368RZU7_SETIT</name>
<keyword evidence="6" id="KW-1133">Transmembrane helix</keyword>
<evidence type="ECO:0000256" key="5">
    <source>
        <dbReference type="ARBA" id="ARBA00022737"/>
    </source>
</evidence>
<feature type="signal peptide" evidence="9">
    <location>
        <begin position="1"/>
        <end position="28"/>
    </location>
</feature>